<feature type="domain" description="PAC" evidence="9">
    <location>
        <begin position="772"/>
        <end position="825"/>
    </location>
</feature>
<dbReference type="InterPro" id="IPR005467">
    <property type="entry name" value="His_kinase_dom"/>
</dbReference>
<feature type="domain" description="Histidine kinase" evidence="7">
    <location>
        <begin position="849"/>
        <end position="1068"/>
    </location>
</feature>
<dbReference type="Pfam" id="PF13426">
    <property type="entry name" value="PAS_9"/>
    <property type="match status" value="1"/>
</dbReference>
<dbReference type="InterPro" id="IPR003661">
    <property type="entry name" value="HisK_dim/P_dom"/>
</dbReference>
<dbReference type="SUPFAM" id="SSF47384">
    <property type="entry name" value="Homodimeric domain of signal transducing histidine kinase"/>
    <property type="match status" value="1"/>
</dbReference>
<reference evidence="11" key="2">
    <citation type="submission" date="2023-06" db="EMBL/GenBank/DDBJ databases">
        <title>Pangenomics reveal diversification of enzyme families and niche specialization in globally abundant SAR202 bacteria.</title>
        <authorList>
            <person name="Saw J.H.W."/>
        </authorList>
    </citation>
    <scope>NUCLEOTIDE SEQUENCE [LARGE SCALE GENOMIC DNA]</scope>
    <source>
        <strain evidence="11">JH1073</strain>
    </source>
</reference>
<dbReference type="FunFam" id="3.30.565.10:FF:000006">
    <property type="entry name" value="Sensor histidine kinase WalK"/>
    <property type="match status" value="1"/>
</dbReference>
<protein>
    <recommendedName>
        <fullName evidence="2">histidine kinase</fullName>
        <ecNumber evidence="2">2.7.13.3</ecNumber>
    </recommendedName>
</protein>
<dbReference type="PROSITE" id="PS50109">
    <property type="entry name" value="HIS_KIN"/>
    <property type="match status" value="1"/>
</dbReference>
<reference evidence="10 11" key="1">
    <citation type="submission" date="2019-11" db="EMBL/GenBank/DDBJ databases">
        <authorList>
            <person name="Cho J.-C."/>
        </authorList>
    </citation>
    <scope>NUCLEOTIDE SEQUENCE [LARGE SCALE GENOMIC DNA]</scope>
    <source>
        <strain evidence="10 11">JH1073</strain>
    </source>
</reference>
<dbReference type="InterPro" id="IPR036097">
    <property type="entry name" value="HisK_dim/P_sf"/>
</dbReference>
<dbReference type="InterPro" id="IPR000700">
    <property type="entry name" value="PAS-assoc_C"/>
</dbReference>
<dbReference type="InterPro" id="IPR001610">
    <property type="entry name" value="PAC"/>
</dbReference>
<dbReference type="SMART" id="SM00388">
    <property type="entry name" value="HisKA"/>
    <property type="match status" value="1"/>
</dbReference>
<dbReference type="Gene3D" id="1.10.287.130">
    <property type="match status" value="1"/>
</dbReference>
<dbReference type="PROSITE" id="PS50113">
    <property type="entry name" value="PAC"/>
    <property type="match status" value="1"/>
</dbReference>
<evidence type="ECO:0000256" key="2">
    <source>
        <dbReference type="ARBA" id="ARBA00012438"/>
    </source>
</evidence>
<dbReference type="PRINTS" id="PR00344">
    <property type="entry name" value="BCTRLSENSOR"/>
</dbReference>
<dbReference type="CDD" id="cd00082">
    <property type="entry name" value="HisKA"/>
    <property type="match status" value="1"/>
</dbReference>
<keyword evidence="6" id="KW-0902">Two-component regulatory system</keyword>
<dbReference type="PANTHER" id="PTHR43547:SF2">
    <property type="entry name" value="HYBRID SIGNAL TRANSDUCTION HISTIDINE KINASE C"/>
    <property type="match status" value="1"/>
</dbReference>
<evidence type="ECO:0000256" key="3">
    <source>
        <dbReference type="ARBA" id="ARBA00022553"/>
    </source>
</evidence>
<name>A0AAJ6CV60_9CHLR</name>
<dbReference type="InterPro" id="IPR000014">
    <property type="entry name" value="PAS"/>
</dbReference>
<dbReference type="SUPFAM" id="SSF55874">
    <property type="entry name" value="ATPase domain of HSP90 chaperone/DNA topoisomerase II/histidine kinase"/>
    <property type="match status" value="1"/>
</dbReference>
<accession>A0AAJ6CV60</accession>
<dbReference type="SMART" id="SM00387">
    <property type="entry name" value="HATPase_c"/>
    <property type="match status" value="1"/>
</dbReference>
<dbReference type="InterPro" id="IPR003594">
    <property type="entry name" value="HATPase_dom"/>
</dbReference>
<dbReference type="Pfam" id="PF02518">
    <property type="entry name" value="HATPase_c"/>
    <property type="match status" value="1"/>
</dbReference>
<dbReference type="Gene3D" id="3.30.565.10">
    <property type="entry name" value="Histidine kinase-like ATPase, C-terminal domain"/>
    <property type="match status" value="1"/>
</dbReference>
<evidence type="ECO:0000313" key="11">
    <source>
        <dbReference type="Proteomes" id="UP001219901"/>
    </source>
</evidence>
<dbReference type="Gene3D" id="3.30.450.20">
    <property type="entry name" value="PAS domain"/>
    <property type="match status" value="1"/>
</dbReference>
<dbReference type="CDD" id="cd00130">
    <property type="entry name" value="PAS"/>
    <property type="match status" value="1"/>
</dbReference>
<dbReference type="Gene3D" id="3.30.450.40">
    <property type="match status" value="4"/>
</dbReference>
<dbReference type="SMART" id="SM00091">
    <property type="entry name" value="PAS"/>
    <property type="match status" value="1"/>
</dbReference>
<dbReference type="InterPro" id="IPR035965">
    <property type="entry name" value="PAS-like_dom_sf"/>
</dbReference>
<dbReference type="PANTHER" id="PTHR43547">
    <property type="entry name" value="TWO-COMPONENT HISTIDINE KINASE"/>
    <property type="match status" value="1"/>
</dbReference>
<dbReference type="InterPro" id="IPR036890">
    <property type="entry name" value="HATPase_C_sf"/>
</dbReference>
<evidence type="ECO:0000259" key="9">
    <source>
        <dbReference type="PROSITE" id="PS50113"/>
    </source>
</evidence>
<evidence type="ECO:0000259" key="8">
    <source>
        <dbReference type="PROSITE" id="PS50112"/>
    </source>
</evidence>
<feature type="domain" description="PAS" evidence="8">
    <location>
        <begin position="706"/>
        <end position="745"/>
    </location>
</feature>
<keyword evidence="4" id="KW-0808">Transferase</keyword>
<dbReference type="Pfam" id="PF01590">
    <property type="entry name" value="GAF"/>
    <property type="match status" value="1"/>
</dbReference>
<dbReference type="SUPFAM" id="SSF55781">
    <property type="entry name" value="GAF domain-like"/>
    <property type="match status" value="4"/>
</dbReference>
<evidence type="ECO:0000256" key="1">
    <source>
        <dbReference type="ARBA" id="ARBA00000085"/>
    </source>
</evidence>
<dbReference type="GO" id="GO:0000155">
    <property type="term" value="F:phosphorelay sensor kinase activity"/>
    <property type="evidence" value="ECO:0007669"/>
    <property type="project" value="InterPro"/>
</dbReference>
<dbReference type="InterPro" id="IPR003018">
    <property type="entry name" value="GAF"/>
</dbReference>
<dbReference type="InterPro" id="IPR029016">
    <property type="entry name" value="GAF-like_dom_sf"/>
</dbReference>
<proteinExistence type="predicted"/>
<dbReference type="EC" id="2.7.13.3" evidence="2"/>
<dbReference type="AlphaFoldDB" id="A0AAJ6CV60"/>
<organism evidence="10 11">
    <name type="scientific">Candidatus Lucifugimonas marina</name>
    <dbReference type="NCBI Taxonomy" id="3038979"/>
    <lineage>
        <taxon>Bacteria</taxon>
        <taxon>Bacillati</taxon>
        <taxon>Chloroflexota</taxon>
        <taxon>Dehalococcoidia</taxon>
        <taxon>SAR202 cluster</taxon>
        <taxon>Candidatus Lucifugimonadales</taxon>
        <taxon>Candidatus Lucifugimonadaceae</taxon>
        <taxon>Candidatus Lucifugimonas</taxon>
    </lineage>
</organism>
<comment type="catalytic activity">
    <reaction evidence="1">
        <text>ATP + protein L-histidine = ADP + protein N-phospho-L-histidine.</text>
        <dbReference type="EC" id="2.7.13.3"/>
    </reaction>
</comment>
<keyword evidence="5" id="KW-0418">Kinase</keyword>
<sequence length="1074" mass="118353">MSLSHKRTTPQTIPSELEIANDLLAISRLVNSVQHLEHIDDEFGRLILSISGSDRVTISVPEPFENAVTNLLVFGDEIPNLGAGAAHPPLDAEEPRWLQEDSAYHVDAAMREQHEIVRWSENVAAAAGLNSTMVAPIRWQGDNIAAITFRSRSLDNYDSAHLDIATEIANQVAGAIANQIALQKSITISRERDVLARISHIATGSNNLRDTFELLSESFAELVPWDRFAVTTFQSVKGREHHLFEAGVQFGPTNPNRWSTFAKEMIDLFETDPTPLIINQETLSNSSEILRGQALGESAGLKSWLLVPLIWRDEHIGHLHFRSLESEAYNNYHIDISTQISSQISGAIAGALANEDMAEKARERKVLADISRALSLGQTIVNDFEKFAKLVQSLIPFDRFSISRNSETADQYFPFLESGVPFEGIVGDEYSEIRNGITTRIENLDGPAVMDHLKDDEAQDIREFSRFAKNAGLHSWLVAPMFWRGDLVGSLHLRSKTENAFTERDLRLSGEIAAQLVGHIVSTDAYELLDREATIRNVLAELGRVLASTSDFASTLPAIEKLTASIVRFEGFSVGLINEQAETVRRLYANGMYAPYVDSEPEFSIQNLIATEFLKTKKIARQQFSSIDELKDFPKSVEAFEAGTRVFLTAPLISSDSIIGVLQLRSSSLAAFNKTEVDTTQRVADQIVGALAKSVADERLHLQAAALESADNAMLITRPSGTIEWVNSAFTRLSGWNPSEIIGQQTTTLKSASPTNWGQDQRINEALASGRSWAGVRIGRKRDGTEYPEETTVTPVLGQNGDVTHVIAIKRDISDRLIAEEAHENSLRIESENRELQRIAAARSEFLSTVSHELRTPLTTVSAFADILFNSKSENLTDRQRTHLGLIRKSSTQLSSLIDDLLDVSQADSGRVALDKKSFPIDDMVNEVSDTSRVLLATREQLLETTLETNSLSLAADRSRVIQIVTNLLTTASKFSKDGSTIKLIATVKDEQLQITVADQGSGISKADQAMMFSPFFRGDSQKFAQPDGRGLGLAVVRSLVDLHDGTITVDSKYRKGTSITVTLPDVTSTSVDS</sequence>
<keyword evidence="3" id="KW-0597">Phosphoprotein</keyword>
<evidence type="ECO:0000313" key="10">
    <source>
        <dbReference type="EMBL" id="WFG39919.1"/>
    </source>
</evidence>
<gene>
    <name evidence="10" type="ORF">GKO48_09915</name>
</gene>
<keyword evidence="11" id="KW-1185">Reference proteome</keyword>
<dbReference type="SMART" id="SM00065">
    <property type="entry name" value="GAF"/>
    <property type="match status" value="3"/>
</dbReference>
<evidence type="ECO:0000256" key="5">
    <source>
        <dbReference type="ARBA" id="ARBA00022777"/>
    </source>
</evidence>
<dbReference type="Pfam" id="PF00512">
    <property type="entry name" value="HisKA"/>
    <property type="match status" value="1"/>
</dbReference>
<dbReference type="Proteomes" id="UP001219901">
    <property type="component" value="Chromosome"/>
</dbReference>
<dbReference type="RefSeq" id="WP_342853257.1">
    <property type="nucleotide sequence ID" value="NZ_CP046147.1"/>
</dbReference>
<evidence type="ECO:0000259" key="7">
    <source>
        <dbReference type="PROSITE" id="PS50109"/>
    </source>
</evidence>
<dbReference type="SMART" id="SM00086">
    <property type="entry name" value="PAC"/>
    <property type="match status" value="1"/>
</dbReference>
<dbReference type="EMBL" id="CP046147">
    <property type="protein sequence ID" value="WFG39919.1"/>
    <property type="molecule type" value="Genomic_DNA"/>
</dbReference>
<dbReference type="InterPro" id="IPR004358">
    <property type="entry name" value="Sig_transdc_His_kin-like_C"/>
</dbReference>
<dbReference type="NCBIfam" id="TIGR00229">
    <property type="entry name" value="sensory_box"/>
    <property type="match status" value="1"/>
</dbReference>
<dbReference type="PROSITE" id="PS50112">
    <property type="entry name" value="PAS"/>
    <property type="match status" value="1"/>
</dbReference>
<evidence type="ECO:0000256" key="6">
    <source>
        <dbReference type="ARBA" id="ARBA00023012"/>
    </source>
</evidence>
<dbReference type="SUPFAM" id="SSF55785">
    <property type="entry name" value="PYP-like sensor domain (PAS domain)"/>
    <property type="match status" value="1"/>
</dbReference>
<evidence type="ECO:0000256" key="4">
    <source>
        <dbReference type="ARBA" id="ARBA00022679"/>
    </source>
</evidence>